<name>A0A151M8Q2_ALLMI</name>
<accession>A0A151M8Q2</accession>
<dbReference type="Proteomes" id="UP000050525">
    <property type="component" value="Unassembled WGS sequence"/>
</dbReference>
<keyword evidence="2" id="KW-1185">Reference proteome</keyword>
<proteinExistence type="predicted"/>
<protein>
    <submittedName>
        <fullName evidence="1">Uncharacterized protein</fullName>
    </submittedName>
</protein>
<evidence type="ECO:0000313" key="2">
    <source>
        <dbReference type="Proteomes" id="UP000050525"/>
    </source>
</evidence>
<comment type="caution">
    <text evidence="1">The sequence shown here is derived from an EMBL/GenBank/DDBJ whole genome shotgun (WGS) entry which is preliminary data.</text>
</comment>
<dbReference type="AlphaFoldDB" id="A0A151M8Q2"/>
<evidence type="ECO:0000313" key="1">
    <source>
        <dbReference type="EMBL" id="KYO20885.1"/>
    </source>
</evidence>
<sequence>MVQLLLSSEAGSQDTWSQFCTQTWSPKWSPTKCLYSAQSNSAPVAAGPPVTKANNIVKKTECFKNLRAECLKRLNG</sequence>
<dbReference type="EMBL" id="AKHW03006347">
    <property type="protein sequence ID" value="KYO20885.1"/>
    <property type="molecule type" value="Genomic_DNA"/>
</dbReference>
<organism evidence="1 2">
    <name type="scientific">Alligator mississippiensis</name>
    <name type="common">American alligator</name>
    <dbReference type="NCBI Taxonomy" id="8496"/>
    <lineage>
        <taxon>Eukaryota</taxon>
        <taxon>Metazoa</taxon>
        <taxon>Chordata</taxon>
        <taxon>Craniata</taxon>
        <taxon>Vertebrata</taxon>
        <taxon>Euteleostomi</taxon>
        <taxon>Archelosauria</taxon>
        <taxon>Archosauria</taxon>
        <taxon>Crocodylia</taxon>
        <taxon>Alligatoridae</taxon>
        <taxon>Alligatorinae</taxon>
        <taxon>Alligator</taxon>
    </lineage>
</organism>
<reference evidence="1 2" key="1">
    <citation type="journal article" date="2012" name="Genome Biol.">
        <title>Sequencing three crocodilian genomes to illuminate the evolution of archosaurs and amniotes.</title>
        <authorList>
            <person name="St John J.A."/>
            <person name="Braun E.L."/>
            <person name="Isberg S.R."/>
            <person name="Miles L.G."/>
            <person name="Chong A.Y."/>
            <person name="Gongora J."/>
            <person name="Dalzell P."/>
            <person name="Moran C."/>
            <person name="Bed'hom B."/>
            <person name="Abzhanov A."/>
            <person name="Burgess S.C."/>
            <person name="Cooksey A.M."/>
            <person name="Castoe T.A."/>
            <person name="Crawford N.G."/>
            <person name="Densmore L.D."/>
            <person name="Drew J.C."/>
            <person name="Edwards S.V."/>
            <person name="Faircloth B.C."/>
            <person name="Fujita M.K."/>
            <person name="Greenwold M.J."/>
            <person name="Hoffmann F.G."/>
            <person name="Howard J.M."/>
            <person name="Iguchi T."/>
            <person name="Janes D.E."/>
            <person name="Khan S.Y."/>
            <person name="Kohno S."/>
            <person name="de Koning A.J."/>
            <person name="Lance S.L."/>
            <person name="McCarthy F.M."/>
            <person name="McCormack J.E."/>
            <person name="Merchant M.E."/>
            <person name="Peterson D.G."/>
            <person name="Pollock D.D."/>
            <person name="Pourmand N."/>
            <person name="Raney B.J."/>
            <person name="Roessler K.A."/>
            <person name="Sanford J.R."/>
            <person name="Sawyer R.H."/>
            <person name="Schmidt C.J."/>
            <person name="Triplett E.W."/>
            <person name="Tuberville T.D."/>
            <person name="Venegas-Anaya M."/>
            <person name="Howard J.T."/>
            <person name="Jarvis E.D."/>
            <person name="Guillette L.J.Jr."/>
            <person name="Glenn T.C."/>
            <person name="Green R.E."/>
            <person name="Ray D.A."/>
        </authorList>
    </citation>
    <scope>NUCLEOTIDE SEQUENCE [LARGE SCALE GENOMIC DNA]</scope>
    <source>
        <strain evidence="1">KSC_2009_1</strain>
    </source>
</reference>
<gene>
    <name evidence="1" type="ORF">Y1Q_0017113</name>
</gene>